<feature type="transmembrane region" description="Helical" evidence="7">
    <location>
        <begin position="516"/>
        <end position="533"/>
    </location>
</feature>
<evidence type="ECO:0000256" key="5">
    <source>
        <dbReference type="ARBA" id="ARBA00022989"/>
    </source>
</evidence>
<protein>
    <submittedName>
        <fullName evidence="9">Putative drug exporter of the RND superfamily</fullName>
    </submittedName>
</protein>
<feature type="transmembrane region" description="Helical" evidence="7">
    <location>
        <begin position="202"/>
        <end position="224"/>
    </location>
</feature>
<dbReference type="PROSITE" id="PS50156">
    <property type="entry name" value="SSD"/>
    <property type="match status" value="2"/>
</dbReference>
<feature type="transmembrane region" description="Helical" evidence="7">
    <location>
        <begin position="540"/>
        <end position="560"/>
    </location>
</feature>
<name>A0A1N6SA00_9ACTN</name>
<feature type="transmembrane region" description="Helical" evidence="7">
    <location>
        <begin position="309"/>
        <end position="336"/>
    </location>
</feature>
<evidence type="ECO:0000259" key="8">
    <source>
        <dbReference type="PROSITE" id="PS50156"/>
    </source>
</evidence>
<dbReference type="SUPFAM" id="SSF82866">
    <property type="entry name" value="Multidrug efflux transporter AcrB transmembrane domain"/>
    <property type="match status" value="2"/>
</dbReference>
<keyword evidence="4 7" id="KW-0812">Transmembrane</keyword>
<dbReference type="RefSeq" id="WP_076467687.1">
    <property type="nucleotide sequence ID" value="NZ_FTNF01000002.1"/>
</dbReference>
<feature type="transmembrane region" description="Helical" evidence="7">
    <location>
        <begin position="21"/>
        <end position="40"/>
    </location>
</feature>
<feature type="transmembrane region" description="Helical" evidence="7">
    <location>
        <begin position="614"/>
        <end position="642"/>
    </location>
</feature>
<dbReference type="GO" id="GO:0005886">
    <property type="term" value="C:plasma membrane"/>
    <property type="evidence" value="ECO:0007669"/>
    <property type="project" value="UniProtKB-SubCell"/>
</dbReference>
<feature type="transmembrane region" description="Helical" evidence="7">
    <location>
        <begin position="372"/>
        <end position="394"/>
    </location>
</feature>
<keyword evidence="6 7" id="KW-0472">Membrane</keyword>
<dbReference type="AlphaFoldDB" id="A0A1N6SA00"/>
<gene>
    <name evidence="9" type="ORF">SAMN05444858_102166</name>
</gene>
<evidence type="ECO:0000256" key="1">
    <source>
        <dbReference type="ARBA" id="ARBA00004651"/>
    </source>
</evidence>
<comment type="subcellular location">
    <subcellularLocation>
        <location evidence="1">Cell membrane</location>
        <topology evidence="1">Multi-pass membrane protein</topology>
    </subcellularLocation>
</comment>
<keyword evidence="5 7" id="KW-1133">Transmembrane helix</keyword>
<reference evidence="9 10" key="1">
    <citation type="submission" date="2017-01" db="EMBL/GenBank/DDBJ databases">
        <authorList>
            <person name="Mah S.A."/>
            <person name="Swanson W.J."/>
            <person name="Moy G.W."/>
            <person name="Vacquier V.D."/>
        </authorList>
    </citation>
    <scope>NUCLEOTIDE SEQUENCE [LARGE SCALE GENOMIC DNA]</scope>
    <source>
        <strain evidence="9 10">DSM 45758</strain>
    </source>
</reference>
<feature type="transmembrane region" description="Helical" evidence="7">
    <location>
        <begin position="277"/>
        <end position="303"/>
    </location>
</feature>
<dbReference type="EMBL" id="FTNF01000002">
    <property type="protein sequence ID" value="SIQ37918.1"/>
    <property type="molecule type" value="Genomic_DNA"/>
</dbReference>
<dbReference type="InterPro" id="IPR004869">
    <property type="entry name" value="MMPL_dom"/>
</dbReference>
<comment type="similarity">
    <text evidence="2">Belongs to the resistance-nodulation-cell division (RND) (TC 2.A.6) family. MmpL subfamily.</text>
</comment>
<evidence type="ECO:0000256" key="2">
    <source>
        <dbReference type="ARBA" id="ARBA00010157"/>
    </source>
</evidence>
<dbReference type="Proteomes" id="UP000186004">
    <property type="component" value="Unassembled WGS sequence"/>
</dbReference>
<organism evidence="9 10">
    <name type="scientific">Micromonospora avicenniae</name>
    <dbReference type="NCBI Taxonomy" id="1198245"/>
    <lineage>
        <taxon>Bacteria</taxon>
        <taxon>Bacillati</taxon>
        <taxon>Actinomycetota</taxon>
        <taxon>Actinomycetes</taxon>
        <taxon>Micromonosporales</taxon>
        <taxon>Micromonosporaceae</taxon>
        <taxon>Micromonospora</taxon>
    </lineage>
</organism>
<dbReference type="InterPro" id="IPR000731">
    <property type="entry name" value="SSD"/>
</dbReference>
<keyword evidence="3" id="KW-1003">Cell membrane</keyword>
<feature type="transmembrane region" description="Helical" evidence="7">
    <location>
        <begin position="572"/>
        <end position="593"/>
    </location>
</feature>
<dbReference type="PANTHER" id="PTHR33406">
    <property type="entry name" value="MEMBRANE PROTEIN MJ1562-RELATED"/>
    <property type="match status" value="1"/>
</dbReference>
<feature type="domain" description="SSD" evidence="8">
    <location>
        <begin position="201"/>
        <end position="334"/>
    </location>
</feature>
<feature type="transmembrane region" description="Helical" evidence="7">
    <location>
        <begin position="236"/>
        <end position="256"/>
    </location>
</feature>
<dbReference type="InterPro" id="IPR050545">
    <property type="entry name" value="Mycobact_MmpL"/>
</dbReference>
<evidence type="ECO:0000256" key="6">
    <source>
        <dbReference type="ARBA" id="ARBA00023136"/>
    </source>
</evidence>
<feature type="domain" description="SSD" evidence="8">
    <location>
        <begin position="543"/>
        <end position="671"/>
    </location>
</feature>
<keyword evidence="10" id="KW-1185">Reference proteome</keyword>
<evidence type="ECO:0000256" key="3">
    <source>
        <dbReference type="ARBA" id="ARBA00022475"/>
    </source>
</evidence>
<feature type="transmembrane region" description="Helical" evidence="7">
    <location>
        <begin position="176"/>
        <end position="195"/>
    </location>
</feature>
<feature type="transmembrane region" description="Helical" evidence="7">
    <location>
        <begin position="648"/>
        <end position="673"/>
    </location>
</feature>
<evidence type="ECO:0000313" key="9">
    <source>
        <dbReference type="EMBL" id="SIQ37918.1"/>
    </source>
</evidence>
<dbReference type="Pfam" id="PF03176">
    <property type="entry name" value="MMPL"/>
    <property type="match status" value="2"/>
</dbReference>
<evidence type="ECO:0000256" key="7">
    <source>
        <dbReference type="SAM" id="Phobius"/>
    </source>
</evidence>
<evidence type="ECO:0000256" key="4">
    <source>
        <dbReference type="ARBA" id="ARBA00022692"/>
    </source>
</evidence>
<accession>A0A1N6SA00</accession>
<evidence type="ECO:0000313" key="10">
    <source>
        <dbReference type="Proteomes" id="UP000186004"/>
    </source>
</evidence>
<proteinExistence type="inferred from homology"/>
<sequence length="708" mass="72480">MGLLGTAGRRVTGAISGRWSAWIVLLVAVAVSGALVALGGEARTSNDPTGALPAGTESVEAAALARQLPGGQLNPALVVYSRGDAPLTAADEAALAAQATAFAPLATGPVSPPVLSPDRRAAILAVPMPAQAAPDEVTDAVDRLRGAARQGLPPGLTAQVSGGAGFRADVASSFDGANVTLLLVTVAVVAVLLIVTYRSPWLWLVPLAVVGTADVVANALIAVLSRAVDLPIDPSTTGIVDVLVFGAGTNYALLLIARYREELRRRPDRRDALRHALTSAGPAVAASATTVVLSLLTLTAAVLRNDRAIGVAGAVGIGTAALYGLVVLPCALAVCGRGLFWPFVPRPGQPEPTRSGGWAKVGAMVARRPRGVLAGALVLLVVLTTGLSGARLGLSKTEQFRVQAESIDGLRTLSRHFPAGTADPTIVVGRAGAEEALLAAITGTPGVASARPTGRTTDLVGVNVVLTAEPDSSASYDTVRELRDRVHSVPTADARVGGTVATNLDTRDAAVRDLKVVVPLILAVVLLVLLLLLRSLVAPLVLVATVVATFFASLGASAFFFTHVLGYAALDISVPLLSFLFLVALGVDYNIFLTTRAREESAIEGTRQGILTSLAVTGGVITSAGVLLAAVFAVLGVLPLVLLTEIGVIVGLGVLLDTLLVRTLLVPAIVLLLGRRFWWPSVLARQADPAPDGLARPAPAPGRAVTRG</sequence>
<dbReference type="PANTHER" id="PTHR33406:SF6">
    <property type="entry name" value="MEMBRANE PROTEIN YDGH-RELATED"/>
    <property type="match status" value="1"/>
</dbReference>
<dbReference type="Gene3D" id="1.20.1640.10">
    <property type="entry name" value="Multidrug efflux transporter AcrB transmembrane domain"/>
    <property type="match status" value="2"/>
</dbReference>
<dbReference type="STRING" id="1198245.SAMN05444858_102166"/>